<keyword evidence="2" id="KW-1185">Reference proteome</keyword>
<evidence type="ECO:0000313" key="2">
    <source>
        <dbReference type="Proteomes" id="UP000031668"/>
    </source>
</evidence>
<dbReference type="EMBL" id="JWZT01003221">
    <property type="protein sequence ID" value="KII67364.1"/>
    <property type="molecule type" value="Genomic_DNA"/>
</dbReference>
<sequence>MSWQHCINHEVCFVTTGGVPIYHQVLIEKIINQLIDNPDFAIVISSDKENVLKHIFGLQAYAKENPFVALCYIKLVESLINQILKAVIGIFLTKIECYYLMKSLNDNAPKLGAAEISTLRDQISESKRPIESSVANYQDNINKMLVGNLDTLIERILKDKAGNDELFNILQTYTKNLLSGRSKILYFKNNSI</sequence>
<proteinExistence type="predicted"/>
<name>A0A0C2IPF2_THEKT</name>
<reference evidence="1 2" key="1">
    <citation type="journal article" date="2014" name="Genome Biol. Evol.">
        <title>The genome of the myxosporean Thelohanellus kitauei shows adaptations to nutrient acquisition within its fish host.</title>
        <authorList>
            <person name="Yang Y."/>
            <person name="Xiong J."/>
            <person name="Zhou Z."/>
            <person name="Huo F."/>
            <person name="Miao W."/>
            <person name="Ran C."/>
            <person name="Liu Y."/>
            <person name="Zhang J."/>
            <person name="Feng J."/>
            <person name="Wang M."/>
            <person name="Wang M."/>
            <person name="Wang L."/>
            <person name="Yao B."/>
        </authorList>
    </citation>
    <scope>NUCLEOTIDE SEQUENCE [LARGE SCALE GENOMIC DNA]</scope>
    <source>
        <strain evidence="1">Wuqing</strain>
    </source>
</reference>
<evidence type="ECO:0000313" key="1">
    <source>
        <dbReference type="EMBL" id="KII67364.1"/>
    </source>
</evidence>
<organism evidence="1 2">
    <name type="scientific">Thelohanellus kitauei</name>
    <name type="common">Myxosporean</name>
    <dbReference type="NCBI Taxonomy" id="669202"/>
    <lineage>
        <taxon>Eukaryota</taxon>
        <taxon>Metazoa</taxon>
        <taxon>Cnidaria</taxon>
        <taxon>Myxozoa</taxon>
        <taxon>Myxosporea</taxon>
        <taxon>Bivalvulida</taxon>
        <taxon>Platysporina</taxon>
        <taxon>Myxobolidae</taxon>
        <taxon>Thelohanellus</taxon>
    </lineage>
</organism>
<dbReference type="Proteomes" id="UP000031668">
    <property type="component" value="Unassembled WGS sequence"/>
</dbReference>
<gene>
    <name evidence="1" type="ORF">RF11_07674</name>
</gene>
<accession>A0A0C2IPF2</accession>
<comment type="caution">
    <text evidence="1">The sequence shown here is derived from an EMBL/GenBank/DDBJ whole genome shotgun (WGS) entry which is preliminary data.</text>
</comment>
<dbReference type="AlphaFoldDB" id="A0A0C2IPF2"/>
<protein>
    <submittedName>
        <fullName evidence="1">Uncharacterized protein</fullName>
    </submittedName>
</protein>